<keyword evidence="3" id="KW-1185">Reference proteome</keyword>
<comment type="caution">
    <text evidence="2">The sequence shown here is derived from an EMBL/GenBank/DDBJ whole genome shotgun (WGS) entry which is preliminary data.</text>
</comment>
<dbReference type="SUPFAM" id="SSF48452">
    <property type="entry name" value="TPR-like"/>
    <property type="match status" value="1"/>
</dbReference>
<dbReference type="OrthoDB" id="2423701at2759"/>
<dbReference type="Gene3D" id="1.25.40.10">
    <property type="entry name" value="Tetratricopeptide repeat domain"/>
    <property type="match status" value="1"/>
</dbReference>
<dbReference type="InterPro" id="IPR011990">
    <property type="entry name" value="TPR-like_helical_dom_sf"/>
</dbReference>
<dbReference type="GeneID" id="38786815"/>
<organism evidence="2 3">
    <name type="scientific">Sparassis crispa</name>
    <dbReference type="NCBI Taxonomy" id="139825"/>
    <lineage>
        <taxon>Eukaryota</taxon>
        <taxon>Fungi</taxon>
        <taxon>Dikarya</taxon>
        <taxon>Basidiomycota</taxon>
        <taxon>Agaricomycotina</taxon>
        <taxon>Agaricomycetes</taxon>
        <taxon>Polyporales</taxon>
        <taxon>Sparassidaceae</taxon>
        <taxon>Sparassis</taxon>
    </lineage>
</organism>
<dbReference type="AlphaFoldDB" id="A0A401H637"/>
<dbReference type="EMBL" id="BFAD01000017">
    <property type="protein sequence ID" value="GBE89898.1"/>
    <property type="molecule type" value="Genomic_DNA"/>
</dbReference>
<evidence type="ECO:0000259" key="1">
    <source>
        <dbReference type="Pfam" id="PF14737"/>
    </source>
</evidence>
<feature type="domain" description="DUF4470" evidence="1">
    <location>
        <begin position="211"/>
        <end position="295"/>
    </location>
</feature>
<evidence type="ECO:0000313" key="2">
    <source>
        <dbReference type="EMBL" id="GBE89898.1"/>
    </source>
</evidence>
<evidence type="ECO:0000313" key="3">
    <source>
        <dbReference type="Proteomes" id="UP000287166"/>
    </source>
</evidence>
<sequence length="974" mass="109476">MEGSAAGYKDKGNVAFKAGSMAEAAKLYAKAEKLDRSDPVYPSNLSAALYEMGDYLGSMNAILRSWRLLRSRSDSKPDLILRLSIRLAKALCNGFRSGAISQGVLEEHVTDTKDVEETALEQPSTSSNAAASEEVVRVWKDWRQMEPDIAGHDVAAHRSLSKFSHFSIYTKTMDPTLEFYSIGQDDVMSILEGWGPHDRYPLKLSDLSSDRLSNLAFFFGGVGDARHIHGSLIGLHHAFQKLNKPKRSKLHVHMTLLDIHPAMLARDLCIFMLVNELMECTDSTAQTEIRATLMYTFAGVVMPRYCLERLKQVVRDLRSRLSEAPPRLPPWIYVVKDSIPGILTILDYWALPINKTTTGILEAHDYVVPGESSAELLSAPGMGSTFKDMVTNKSEGQRAVISSFLNNMPDKELMNAPFLPRNVTAAEARKFVKDHHEKLVDVMMDGFEDQSKKLTGEQKWYKRTKVFFPPSELRKRHAGFDEAFRLAKAGSKQSQAAKKKLTNHIKNDWEVNITLFDNDFTENTAWCPTGYPSLDMDPFGPIEMFHLFNKRLQLDAKATQGENDARTFQTSSTFFGAVAEAIKALTRHITLEFLVGGITEELAKMTLKVDHTRPDSFPRLYTRMWLSNVQDYTHGVMNMTAFIVPSLRCEAESAAATNCLLNTGSWNGDEEFCYTYTLLTFADLPRYLGCKVICKEAVMAVLSLGSQPLPRPLSELASREELTTWLTRVLLYTVVPGKSKPAPYKIRLPHNLAAFVGLLIHLHRVGFPAHWLSEFLKGILSGGIATDLVPYRDFYPIPLADAHRRVSRRRLRLDPWLVELETLLATVQAGLPFPITLPTQATPLPPLEDIVLFEAEAEPPVIARPPWAYTSPFDPVINLLFFRGPASRAASLVSSIPAIFEGRADPAPGSMFVLTSLESVDWRATIRWRMSRVRVERMRREEWYMIAYRVDIYEPSTGPVPISRWTYIGDGNDA</sequence>
<dbReference type="STRING" id="139825.A0A401H637"/>
<dbReference type="InParanoid" id="A0A401H637"/>
<proteinExistence type="predicted"/>
<dbReference type="InterPro" id="IPR027974">
    <property type="entry name" value="DUF4470"/>
</dbReference>
<dbReference type="Proteomes" id="UP000287166">
    <property type="component" value="Unassembled WGS sequence"/>
</dbReference>
<reference evidence="2 3" key="1">
    <citation type="journal article" date="2018" name="Sci. Rep.">
        <title>Genome sequence of the cauliflower mushroom Sparassis crispa (Hanabiratake) and its association with beneficial usage.</title>
        <authorList>
            <person name="Kiyama R."/>
            <person name="Furutani Y."/>
            <person name="Kawaguchi K."/>
            <person name="Nakanishi T."/>
        </authorList>
    </citation>
    <scope>NUCLEOTIDE SEQUENCE [LARGE SCALE GENOMIC DNA]</scope>
</reference>
<gene>
    <name evidence="2" type="ORF">SCP_1702240</name>
</gene>
<accession>A0A401H637</accession>
<dbReference type="RefSeq" id="XP_027620811.1">
    <property type="nucleotide sequence ID" value="XM_027765010.1"/>
</dbReference>
<dbReference type="Pfam" id="PF14737">
    <property type="entry name" value="DUF4470"/>
    <property type="match status" value="1"/>
</dbReference>
<protein>
    <recommendedName>
        <fullName evidence="1">DUF4470 domain-containing protein</fullName>
    </recommendedName>
</protein>
<name>A0A401H637_9APHY</name>